<dbReference type="Proteomes" id="UP000736328">
    <property type="component" value="Unassembled WGS sequence"/>
</dbReference>
<reference evidence="1" key="1">
    <citation type="submission" date="2020-07" db="EMBL/GenBank/DDBJ databases">
        <title>Huge and variable diversity of episymbiotic CPR bacteria and DPANN archaea in groundwater ecosystems.</title>
        <authorList>
            <person name="He C.Y."/>
            <person name="Keren R."/>
            <person name="Whittaker M."/>
            <person name="Farag I.F."/>
            <person name="Doudna J."/>
            <person name="Cate J.H.D."/>
            <person name="Banfield J.F."/>
        </authorList>
    </citation>
    <scope>NUCLEOTIDE SEQUENCE</scope>
    <source>
        <strain evidence="1">NC_groundwater_1520_Pr4_B-0.1um_53_5</strain>
    </source>
</reference>
<evidence type="ECO:0000313" key="1">
    <source>
        <dbReference type="EMBL" id="MBI4727700.1"/>
    </source>
</evidence>
<accession>A0A933MLE4</accession>
<dbReference type="EMBL" id="JACQXR010000148">
    <property type="protein sequence ID" value="MBI4727700.1"/>
    <property type="molecule type" value="Genomic_DNA"/>
</dbReference>
<organism evidence="1 2">
    <name type="scientific">candidate division TA06 bacterium</name>
    <dbReference type="NCBI Taxonomy" id="2250710"/>
    <lineage>
        <taxon>Bacteria</taxon>
        <taxon>Bacteria division TA06</taxon>
    </lineage>
</organism>
<protein>
    <submittedName>
        <fullName evidence="1">Uncharacterized protein</fullName>
    </submittedName>
</protein>
<sequence length="74" mass="8150">MFRWAKPYVTTLLTASRTISQVTPKERATCIHDRCFAQWARNTRNTVHIGLLPLAHGIASTVGPCSGQSIQRGA</sequence>
<evidence type="ECO:0000313" key="2">
    <source>
        <dbReference type="Proteomes" id="UP000736328"/>
    </source>
</evidence>
<proteinExistence type="predicted"/>
<dbReference type="AlphaFoldDB" id="A0A933MLE4"/>
<gene>
    <name evidence="1" type="ORF">HY768_10870</name>
</gene>
<comment type="caution">
    <text evidence="1">The sequence shown here is derived from an EMBL/GenBank/DDBJ whole genome shotgun (WGS) entry which is preliminary data.</text>
</comment>
<name>A0A933MLE4_UNCT6</name>